<dbReference type="SUPFAM" id="SSF103196">
    <property type="entry name" value="Roadblock/LC7 domain"/>
    <property type="match status" value="1"/>
</dbReference>
<name>A0A834RB40_SARSC</name>
<reference evidence="5" key="1">
    <citation type="journal article" date="2020" name="PLoS Negl. Trop. Dis.">
        <title>High-quality nuclear genome for Sarcoptes scabiei-A critical resource for a neglected parasite.</title>
        <authorList>
            <person name="Korhonen P.K."/>
            <person name="Gasser R.B."/>
            <person name="Ma G."/>
            <person name="Wang T."/>
            <person name="Stroehlein A.J."/>
            <person name="Young N.D."/>
            <person name="Ang C.S."/>
            <person name="Fernando D.D."/>
            <person name="Lu H.C."/>
            <person name="Taylor S."/>
            <person name="Reynolds S.L."/>
            <person name="Mofiz E."/>
            <person name="Najaraj S.H."/>
            <person name="Gowda H."/>
            <person name="Madugundu A."/>
            <person name="Renuse S."/>
            <person name="Holt D."/>
            <person name="Pandey A."/>
            <person name="Papenfuss A.T."/>
            <person name="Fischer K."/>
        </authorList>
    </citation>
    <scope>NUCLEOTIDE SEQUENCE [LARGE SCALE GENOMIC DNA]</scope>
</reference>
<dbReference type="PANTHER" id="PTHR10779">
    <property type="entry name" value="DYNEIN LIGHT CHAIN ROADBLOCK"/>
    <property type="match status" value="1"/>
</dbReference>
<dbReference type="SMART" id="SM00960">
    <property type="entry name" value="Robl_LC7"/>
    <property type="match status" value="1"/>
</dbReference>
<gene>
    <name evidence="3" type="primary">SSS_92g</name>
    <name evidence="3" type="ORF">SSS_92</name>
</gene>
<feature type="domain" description="Roadblock/LAMTOR2" evidence="2">
    <location>
        <begin position="4"/>
        <end position="92"/>
    </location>
</feature>
<dbReference type="Gene3D" id="3.30.450.30">
    <property type="entry name" value="Dynein light chain 2a, cytoplasmic"/>
    <property type="match status" value="1"/>
</dbReference>
<dbReference type="OrthoDB" id="9985637at2759"/>
<evidence type="ECO:0000313" key="5">
    <source>
        <dbReference type="Proteomes" id="UP000070412"/>
    </source>
</evidence>
<accession>A0A834RB40</accession>
<evidence type="ECO:0000259" key="2">
    <source>
        <dbReference type="SMART" id="SM00960"/>
    </source>
</evidence>
<organism evidence="3">
    <name type="scientific">Sarcoptes scabiei</name>
    <name type="common">Itch mite</name>
    <name type="synonym">Acarus scabiei</name>
    <dbReference type="NCBI Taxonomy" id="52283"/>
    <lineage>
        <taxon>Eukaryota</taxon>
        <taxon>Metazoa</taxon>
        <taxon>Ecdysozoa</taxon>
        <taxon>Arthropoda</taxon>
        <taxon>Chelicerata</taxon>
        <taxon>Arachnida</taxon>
        <taxon>Acari</taxon>
        <taxon>Acariformes</taxon>
        <taxon>Sarcoptiformes</taxon>
        <taxon>Astigmata</taxon>
        <taxon>Psoroptidia</taxon>
        <taxon>Sarcoptoidea</taxon>
        <taxon>Sarcoptidae</taxon>
        <taxon>Sarcoptinae</taxon>
        <taxon>Sarcoptes</taxon>
    </lineage>
</organism>
<dbReference type="Proteomes" id="UP000070412">
    <property type="component" value="Unassembled WGS sequence"/>
</dbReference>
<proteinExistence type="inferred from homology"/>
<evidence type="ECO:0000256" key="1">
    <source>
        <dbReference type="ARBA" id="ARBA00007191"/>
    </source>
</evidence>
<protein>
    <submittedName>
        <fullName evidence="3">Dynein light chain roadblock-type 2</fullName>
    </submittedName>
</protein>
<dbReference type="Pfam" id="PF03259">
    <property type="entry name" value="Robl_LC7"/>
    <property type="match status" value="1"/>
</dbReference>
<dbReference type="AlphaFoldDB" id="A0A834RB40"/>
<reference evidence="3" key="2">
    <citation type="submission" date="2020-01" db="EMBL/GenBank/DDBJ databases">
        <authorList>
            <person name="Korhonen P.K.K."/>
            <person name="Guangxu M.G."/>
            <person name="Wang T.W."/>
            <person name="Stroehlein A.J.S."/>
            <person name="Young N.D."/>
            <person name="Ang C.-S.A."/>
            <person name="Fernando D.W.F."/>
            <person name="Lu H.L."/>
            <person name="Taylor S.T."/>
            <person name="Ehtesham M.E.M."/>
            <person name="Najaraj S.H.N."/>
            <person name="Harsha G.H.G."/>
            <person name="Madugundu A.M."/>
            <person name="Renuse S.R."/>
            <person name="Holt D.H."/>
            <person name="Pandey A.P."/>
            <person name="Papenfuss A.P."/>
            <person name="Gasser R.B.G."/>
            <person name="Fischer K.F."/>
        </authorList>
    </citation>
    <scope>NUCLEOTIDE SEQUENCE</scope>
    <source>
        <strain evidence="3">SSS_KF_BRIS2020</strain>
    </source>
</reference>
<keyword evidence="5" id="KW-1185">Reference proteome</keyword>
<reference evidence="4" key="3">
    <citation type="submission" date="2022-06" db="UniProtKB">
        <authorList>
            <consortium name="EnsemblMetazoa"/>
        </authorList>
    </citation>
    <scope>IDENTIFICATION</scope>
</reference>
<evidence type="ECO:0000313" key="4">
    <source>
        <dbReference type="EnsemblMetazoa" id="KAF7493248.1"/>
    </source>
</evidence>
<comment type="similarity">
    <text evidence="1">Belongs to the GAMAD family.</text>
</comment>
<evidence type="ECO:0000313" key="3">
    <source>
        <dbReference type="EMBL" id="KAF7493248.1"/>
    </source>
</evidence>
<sequence>MIEVDELLRNIDGQFKDVVGVLIVDREGIIIKSTINEVVETIQNYGITVAQIVETSNTALKENGELQFLRMKTKKNEFIVVPDKEYMLITILNSHQQTSNVQHTSSSFMMNM</sequence>
<dbReference type="EnsemblMetazoa" id="SSS_92s_mrna">
    <property type="protein sequence ID" value="KAF7493248.1"/>
    <property type="gene ID" value="SSS_92"/>
</dbReference>
<dbReference type="EMBL" id="WVUK01000056">
    <property type="protein sequence ID" value="KAF7493248.1"/>
    <property type="molecule type" value="Genomic_DNA"/>
</dbReference>
<dbReference type="InterPro" id="IPR004942">
    <property type="entry name" value="Roadblock/LAMTOR2_dom"/>
</dbReference>